<evidence type="ECO:0000256" key="1">
    <source>
        <dbReference type="SAM" id="Phobius"/>
    </source>
</evidence>
<feature type="transmembrane region" description="Helical" evidence="1">
    <location>
        <begin position="83"/>
        <end position="113"/>
    </location>
</feature>
<reference evidence="2" key="1">
    <citation type="submission" date="2016-02" db="EMBL/GenBank/DDBJ databases">
        <title>WGS assembly of Manihot esculenta.</title>
        <authorList>
            <person name="Bredeson J.V."/>
            <person name="Prochnik S.E."/>
            <person name="Lyons J.B."/>
            <person name="Schmutz J."/>
            <person name="Grimwood J."/>
            <person name="Vrebalov J."/>
            <person name="Bart R.S."/>
            <person name="Amuge T."/>
            <person name="Ferguson M.E."/>
            <person name="Green R."/>
            <person name="Putnam N."/>
            <person name="Stites J."/>
            <person name="Rounsley S."/>
            <person name="Rokhsar D.S."/>
        </authorList>
    </citation>
    <scope>NUCLEOTIDE SEQUENCE [LARGE SCALE GENOMIC DNA]</scope>
    <source>
        <tissue evidence="2">Leaf</tissue>
    </source>
</reference>
<protein>
    <submittedName>
        <fullName evidence="2">Uncharacterized protein</fullName>
    </submittedName>
</protein>
<sequence>MASGEGFLTDEQREMLKIASLNVDNLSSPPKSLSSSPKSPSMLLSEHHIKAPTAGKATNAGMAVRHVRRSHSGKLVRVKKGEYVWILFRFELFLCFDSMNLVFCAVLWFYALLVQHSKFIARVNWMKSILVKNSTFHKQQDTSSNTVEGLYRM</sequence>
<dbReference type="EMBL" id="CM004400">
    <property type="protein sequence ID" value="OAY30757.1"/>
    <property type="molecule type" value="Genomic_DNA"/>
</dbReference>
<organism evidence="2">
    <name type="scientific">Manihot esculenta</name>
    <name type="common">Cassava</name>
    <name type="synonym">Jatropha manihot</name>
    <dbReference type="NCBI Taxonomy" id="3983"/>
    <lineage>
        <taxon>Eukaryota</taxon>
        <taxon>Viridiplantae</taxon>
        <taxon>Streptophyta</taxon>
        <taxon>Embryophyta</taxon>
        <taxon>Tracheophyta</taxon>
        <taxon>Spermatophyta</taxon>
        <taxon>Magnoliopsida</taxon>
        <taxon>eudicotyledons</taxon>
        <taxon>Gunneridae</taxon>
        <taxon>Pentapetalae</taxon>
        <taxon>rosids</taxon>
        <taxon>fabids</taxon>
        <taxon>Malpighiales</taxon>
        <taxon>Euphorbiaceae</taxon>
        <taxon>Crotonoideae</taxon>
        <taxon>Manihoteae</taxon>
        <taxon>Manihot</taxon>
    </lineage>
</organism>
<dbReference type="EMBL" id="CM004400">
    <property type="protein sequence ID" value="OAY30756.1"/>
    <property type="molecule type" value="Genomic_DNA"/>
</dbReference>
<accession>A0A251J9U9</accession>
<evidence type="ECO:0000313" key="2">
    <source>
        <dbReference type="EMBL" id="OAY30757.1"/>
    </source>
</evidence>
<dbReference type="STRING" id="3983.A0A251J9U9"/>
<gene>
    <name evidence="2" type="ORF">MANES_14G056200</name>
</gene>
<dbReference type="AlphaFoldDB" id="A0A251J9U9"/>
<keyword evidence="1" id="KW-0812">Transmembrane</keyword>
<proteinExistence type="predicted"/>
<keyword evidence="1" id="KW-1133">Transmembrane helix</keyword>
<keyword evidence="1" id="KW-0472">Membrane</keyword>
<name>A0A251J9U9_MANES</name>